<dbReference type="OrthoDB" id="1522765at2"/>
<dbReference type="InterPro" id="IPR001466">
    <property type="entry name" value="Beta-lactam-related"/>
</dbReference>
<gene>
    <name evidence="2" type="ORF">CRP01_33715</name>
</gene>
<sequence>MFKGKITLLILVLCSIVLEVYPQTPLSPDQQKAIAALVTRDVPEGAPGVAFGIVQNGQVTYTQYAGYANLEKELKIGKDTRFNIASTAKQYTALAVLTLVDAGRLSLEDDLRKFFPDLLEEVPGKIQIKHLLTHTSGIRDIYELLSLQNITWWKKTLDNQDVIRILEKQQGLNFEPGTDYLYSNSNYILLAEVVAQVTERPFTDYLDQMFRKLGMPDTHFEPDYTRIEDPIARPYFNFNTWTGYEWIWNAVGDGNLFTTLPDQLRFEQILQTRSSDYLSSEVIELSQERILDDLDYGYGLEFSTYKDHPVVFHHGGTGAWKATVLRFPEQNLSLITLSNSGKTIVVDQNQQIADVLLSIDEDQAGYLTAPRGIGDAITGEEVCGIYRDASGTTFRFQEKEDGLYLIRWGRNDVRLEREAQGIFHQANDPDFKQEFKRDEAGVWTVTAYYPTHAPYTLSKIEADFTGFVPETLNGVYANRETGTTVEIKTTGDRDYAVKIGTYEVPGLLLTPGSILAGNYTLEFCKDQGLLLNGDRIRNVQFVKTE</sequence>
<reference evidence="2 3" key="1">
    <citation type="submission" date="2017-10" db="EMBL/GenBank/DDBJ databases">
        <title>The draft genome sequence of Lewinella nigricans NBRC 102662.</title>
        <authorList>
            <person name="Wang K."/>
        </authorList>
    </citation>
    <scope>NUCLEOTIDE SEQUENCE [LARGE SCALE GENOMIC DNA]</scope>
    <source>
        <strain evidence="2 3">NBRC 102662</strain>
    </source>
</reference>
<keyword evidence="3" id="KW-1185">Reference proteome</keyword>
<dbReference type="InterPro" id="IPR023650">
    <property type="entry name" value="Beta-lactam_class-A_AS"/>
</dbReference>
<comment type="caution">
    <text evidence="2">The sequence shown here is derived from an EMBL/GenBank/DDBJ whole genome shotgun (WGS) entry which is preliminary data.</text>
</comment>
<organism evidence="2 3">
    <name type="scientific">Flavilitoribacter nigricans (strain ATCC 23147 / DSM 23189 / NBRC 102662 / NCIMB 1420 / SS-2)</name>
    <name type="common">Lewinella nigricans</name>
    <dbReference type="NCBI Taxonomy" id="1122177"/>
    <lineage>
        <taxon>Bacteria</taxon>
        <taxon>Pseudomonadati</taxon>
        <taxon>Bacteroidota</taxon>
        <taxon>Saprospiria</taxon>
        <taxon>Saprospirales</taxon>
        <taxon>Lewinellaceae</taxon>
        <taxon>Flavilitoribacter</taxon>
    </lineage>
</organism>
<dbReference type="RefSeq" id="WP_099154489.1">
    <property type="nucleotide sequence ID" value="NZ_PDUD01000044.1"/>
</dbReference>
<proteinExistence type="predicted"/>
<dbReference type="Proteomes" id="UP000223913">
    <property type="component" value="Unassembled WGS sequence"/>
</dbReference>
<dbReference type="PROSITE" id="PS00146">
    <property type="entry name" value="BETA_LACTAMASE_A"/>
    <property type="match status" value="1"/>
</dbReference>
<evidence type="ECO:0000259" key="1">
    <source>
        <dbReference type="Pfam" id="PF00144"/>
    </source>
</evidence>
<dbReference type="InterPro" id="IPR012338">
    <property type="entry name" value="Beta-lactam/transpept-like"/>
</dbReference>
<feature type="domain" description="Beta-lactamase-related" evidence="1">
    <location>
        <begin position="44"/>
        <end position="354"/>
    </location>
</feature>
<dbReference type="PANTHER" id="PTHR46825">
    <property type="entry name" value="D-ALANYL-D-ALANINE-CARBOXYPEPTIDASE/ENDOPEPTIDASE AMPH"/>
    <property type="match status" value="1"/>
</dbReference>
<protein>
    <recommendedName>
        <fullName evidence="1">Beta-lactamase-related domain-containing protein</fullName>
    </recommendedName>
</protein>
<evidence type="ECO:0000313" key="2">
    <source>
        <dbReference type="EMBL" id="PHN02149.1"/>
    </source>
</evidence>
<dbReference type="Pfam" id="PF00144">
    <property type="entry name" value="Beta-lactamase"/>
    <property type="match status" value="1"/>
</dbReference>
<evidence type="ECO:0000313" key="3">
    <source>
        <dbReference type="Proteomes" id="UP000223913"/>
    </source>
</evidence>
<name>A0A2D0N200_FLAN2</name>
<dbReference type="InterPro" id="IPR050491">
    <property type="entry name" value="AmpC-like"/>
</dbReference>
<dbReference type="EMBL" id="PDUD01000044">
    <property type="protein sequence ID" value="PHN02149.1"/>
    <property type="molecule type" value="Genomic_DNA"/>
</dbReference>
<dbReference type="PANTHER" id="PTHR46825:SF9">
    <property type="entry name" value="BETA-LACTAMASE-RELATED DOMAIN-CONTAINING PROTEIN"/>
    <property type="match status" value="1"/>
</dbReference>
<dbReference type="Gene3D" id="3.40.710.10">
    <property type="entry name" value="DD-peptidase/beta-lactamase superfamily"/>
    <property type="match status" value="1"/>
</dbReference>
<accession>A0A2D0N200</accession>
<dbReference type="SUPFAM" id="SSF56601">
    <property type="entry name" value="beta-lactamase/transpeptidase-like"/>
    <property type="match status" value="1"/>
</dbReference>
<dbReference type="AlphaFoldDB" id="A0A2D0N200"/>